<reference evidence="3" key="1">
    <citation type="journal article" date="2019" name="Int. J. Syst. Evol. Microbiol.">
        <title>The Global Catalogue of Microorganisms (GCM) 10K type strain sequencing project: providing services to taxonomists for standard genome sequencing and annotation.</title>
        <authorList>
            <consortium name="The Broad Institute Genomics Platform"/>
            <consortium name="The Broad Institute Genome Sequencing Center for Infectious Disease"/>
            <person name="Wu L."/>
            <person name="Ma J."/>
        </authorList>
    </citation>
    <scope>NUCLEOTIDE SEQUENCE [LARGE SCALE GENOMIC DNA]</scope>
    <source>
        <strain evidence="3">NBRC 108730</strain>
    </source>
</reference>
<sequence length="207" mass="22331">MSGRWQIKHADMRRLADEARRVTDPARVRYTWVPRERNKDADRLANEALDDDAKGRPWRGLAEAPQRLATEPVAAATETVGHEQAELDLDAPPRPGSRPGPAADGAFRPDLGTPTVLLMLRHGATEHTSQQRFAGSGGADLALSEPGPPAGAGRGCGRTRPGRRRRGAQARRCAAPARPPRWWPARSGWACGSTTRGSRCRSAAGRG</sequence>
<comment type="caution">
    <text evidence="2">The sequence shown here is derived from an EMBL/GenBank/DDBJ whole genome shotgun (WGS) entry which is preliminary data.</text>
</comment>
<dbReference type="EMBL" id="BSUZ01000001">
    <property type="protein sequence ID" value="GMA89323.1"/>
    <property type="molecule type" value="Genomic_DNA"/>
</dbReference>
<feature type="region of interest" description="Disordered" evidence="1">
    <location>
        <begin position="145"/>
        <end position="207"/>
    </location>
</feature>
<evidence type="ECO:0000313" key="2">
    <source>
        <dbReference type="EMBL" id="GMA89323.1"/>
    </source>
</evidence>
<feature type="compositionally biased region" description="Low complexity" evidence="1">
    <location>
        <begin position="196"/>
        <end position="207"/>
    </location>
</feature>
<dbReference type="Proteomes" id="UP001157017">
    <property type="component" value="Unassembled WGS sequence"/>
</dbReference>
<evidence type="ECO:0008006" key="4">
    <source>
        <dbReference type="Google" id="ProtNLM"/>
    </source>
</evidence>
<feature type="region of interest" description="Disordered" evidence="1">
    <location>
        <begin position="35"/>
        <end position="109"/>
    </location>
</feature>
<feature type="compositionally biased region" description="Basic and acidic residues" evidence="1">
    <location>
        <begin position="35"/>
        <end position="55"/>
    </location>
</feature>
<accession>A0ABQ6JM47</accession>
<feature type="compositionally biased region" description="Low complexity" evidence="1">
    <location>
        <begin position="69"/>
        <end position="79"/>
    </location>
</feature>
<name>A0ABQ6JM47_9ACTN</name>
<evidence type="ECO:0000256" key="1">
    <source>
        <dbReference type="SAM" id="MobiDB-lite"/>
    </source>
</evidence>
<evidence type="ECO:0000313" key="3">
    <source>
        <dbReference type="Proteomes" id="UP001157017"/>
    </source>
</evidence>
<proteinExistence type="predicted"/>
<organism evidence="2 3">
    <name type="scientific">Angustibacter aerolatus</name>
    <dbReference type="NCBI Taxonomy" id="1162965"/>
    <lineage>
        <taxon>Bacteria</taxon>
        <taxon>Bacillati</taxon>
        <taxon>Actinomycetota</taxon>
        <taxon>Actinomycetes</taxon>
        <taxon>Kineosporiales</taxon>
        <taxon>Kineosporiaceae</taxon>
    </lineage>
</organism>
<protein>
    <recommendedName>
        <fullName evidence="4">RNase H type-1 domain-containing protein</fullName>
    </recommendedName>
</protein>
<feature type="compositionally biased region" description="Basic residues" evidence="1">
    <location>
        <begin position="160"/>
        <end position="169"/>
    </location>
</feature>
<gene>
    <name evidence="2" type="ORF">GCM10025868_45730</name>
</gene>
<dbReference type="Gene3D" id="3.30.420.10">
    <property type="entry name" value="Ribonuclease H-like superfamily/Ribonuclease H"/>
    <property type="match status" value="1"/>
</dbReference>
<keyword evidence="3" id="KW-1185">Reference proteome</keyword>
<dbReference type="InterPro" id="IPR036397">
    <property type="entry name" value="RNaseH_sf"/>
</dbReference>